<feature type="domain" description="Zn(2)-C6 fungal-type" evidence="8">
    <location>
        <begin position="7"/>
        <end position="37"/>
    </location>
</feature>
<dbReference type="GO" id="GO:0003677">
    <property type="term" value="F:DNA binding"/>
    <property type="evidence" value="ECO:0007669"/>
    <property type="project" value="UniProtKB-KW"/>
</dbReference>
<keyword evidence="6" id="KW-0539">Nucleus</keyword>
<evidence type="ECO:0000256" key="6">
    <source>
        <dbReference type="ARBA" id="ARBA00023242"/>
    </source>
</evidence>
<protein>
    <recommendedName>
        <fullName evidence="8">Zn(2)-C6 fungal-type domain-containing protein</fullName>
    </recommendedName>
</protein>
<evidence type="ECO:0000259" key="8">
    <source>
        <dbReference type="PROSITE" id="PS50048"/>
    </source>
</evidence>
<keyword evidence="10" id="KW-1185">Reference proteome</keyword>
<keyword evidence="2" id="KW-0862">Zinc</keyword>
<dbReference type="AlphaFoldDB" id="A0A1L9T1W7"/>
<accession>A0A1L9T1W7</accession>
<dbReference type="OrthoDB" id="4216928at2759"/>
<evidence type="ECO:0000313" key="9">
    <source>
        <dbReference type="EMBL" id="OJJ53409.1"/>
    </source>
</evidence>
<dbReference type="GeneID" id="63769070"/>
<feature type="region of interest" description="Disordered" evidence="7">
    <location>
        <begin position="37"/>
        <end position="56"/>
    </location>
</feature>
<dbReference type="CDD" id="cd00067">
    <property type="entry name" value="GAL4"/>
    <property type="match status" value="1"/>
</dbReference>
<keyword evidence="1" id="KW-0479">Metal-binding</keyword>
<dbReference type="SUPFAM" id="SSF57701">
    <property type="entry name" value="Zn2/Cys6 DNA-binding domain"/>
    <property type="match status" value="1"/>
</dbReference>
<evidence type="ECO:0000256" key="2">
    <source>
        <dbReference type="ARBA" id="ARBA00022833"/>
    </source>
</evidence>
<dbReference type="STRING" id="1036612.A0A1L9T1W7"/>
<dbReference type="PANTHER" id="PTHR47660">
    <property type="entry name" value="TRANSCRIPTION FACTOR WITH C2H2 AND ZN(2)-CYS(6) DNA BINDING DOMAIN (EUROFUNG)-RELATED-RELATED"/>
    <property type="match status" value="1"/>
</dbReference>
<dbReference type="Gene3D" id="4.10.240.10">
    <property type="entry name" value="Zn(2)-C6 fungal-type DNA-binding domain"/>
    <property type="match status" value="1"/>
</dbReference>
<evidence type="ECO:0000256" key="4">
    <source>
        <dbReference type="ARBA" id="ARBA00023125"/>
    </source>
</evidence>
<keyword evidence="3" id="KW-0805">Transcription regulation</keyword>
<dbReference type="EMBL" id="KV878597">
    <property type="protein sequence ID" value="OJJ53409.1"/>
    <property type="molecule type" value="Genomic_DNA"/>
</dbReference>
<dbReference type="GO" id="GO:0008270">
    <property type="term" value="F:zinc ion binding"/>
    <property type="evidence" value="ECO:0007669"/>
    <property type="project" value="InterPro"/>
</dbReference>
<dbReference type="InterPro" id="IPR001138">
    <property type="entry name" value="Zn2Cys6_DnaBD"/>
</dbReference>
<keyword evidence="4" id="KW-0238">DNA-binding</keyword>
<organism evidence="9 10">
    <name type="scientific">Aspergillus sydowii CBS 593.65</name>
    <dbReference type="NCBI Taxonomy" id="1036612"/>
    <lineage>
        <taxon>Eukaryota</taxon>
        <taxon>Fungi</taxon>
        <taxon>Dikarya</taxon>
        <taxon>Ascomycota</taxon>
        <taxon>Pezizomycotina</taxon>
        <taxon>Eurotiomycetes</taxon>
        <taxon>Eurotiomycetidae</taxon>
        <taxon>Eurotiales</taxon>
        <taxon>Aspergillaceae</taxon>
        <taxon>Aspergillus</taxon>
        <taxon>Aspergillus subgen. Nidulantes</taxon>
    </lineage>
</organism>
<evidence type="ECO:0000256" key="5">
    <source>
        <dbReference type="ARBA" id="ARBA00023163"/>
    </source>
</evidence>
<proteinExistence type="predicted"/>
<name>A0A1L9T1W7_9EURO</name>
<dbReference type="VEuPathDB" id="FungiDB:ASPSYDRAFT_94615"/>
<dbReference type="InterPro" id="IPR036864">
    <property type="entry name" value="Zn2-C6_fun-type_DNA-bd_sf"/>
</dbReference>
<dbReference type="RefSeq" id="XP_040697215.1">
    <property type="nucleotide sequence ID" value="XM_040852997.1"/>
</dbReference>
<gene>
    <name evidence="9" type="ORF">ASPSYDRAFT_94615</name>
</gene>
<sequence length="380" mass="42191">MSLRRKSCNACFKGRRKCNLAYPICGTCQKTKKTCQYAYPPSSPPRSDSHSTASDSSIAQLAIHDDALESLMSVINDPTMGYLATGDISDLFEPSAQFPDPGSASSLVIPEPPPSLLESIGRFVGSLGEVQPIQGSTQSWQWVIGELKHFLPELAQQGHTIFIHRELYRNSMPQAIRTALGISSMSCMLSDANRDMLFRIIDAEVLELLRPRSPTTLLDDLASLQALVIYQTIRFFHGDITQRMMAEQQQDMLMTSALKLVVRLQSESPKETRDTWIIAESIRRTAIIVYMLYGVNSIFRDGVCIGLHTLVKLPLSTTLTDWDSTGDQSTGSGSTITYENFLARWLVSTPRSLDRFEKLLRVPCQGLDSVNAYTNSVVAV</sequence>
<keyword evidence="5" id="KW-0804">Transcription</keyword>
<dbReference type="PANTHER" id="PTHR47660:SF3">
    <property type="entry name" value="FINGER DOMAIN PROTEIN, PUTATIVE (AFU_ORTHOLOGUE AFUA_4G03310)-RELATED"/>
    <property type="match status" value="1"/>
</dbReference>
<dbReference type="Proteomes" id="UP000184356">
    <property type="component" value="Unassembled WGS sequence"/>
</dbReference>
<evidence type="ECO:0000313" key="10">
    <source>
        <dbReference type="Proteomes" id="UP000184356"/>
    </source>
</evidence>
<evidence type="ECO:0000256" key="3">
    <source>
        <dbReference type="ARBA" id="ARBA00023015"/>
    </source>
</evidence>
<evidence type="ECO:0000256" key="1">
    <source>
        <dbReference type="ARBA" id="ARBA00022723"/>
    </source>
</evidence>
<dbReference type="PROSITE" id="PS50048">
    <property type="entry name" value="ZN2_CY6_FUNGAL_2"/>
    <property type="match status" value="1"/>
</dbReference>
<evidence type="ECO:0000256" key="7">
    <source>
        <dbReference type="SAM" id="MobiDB-lite"/>
    </source>
</evidence>
<reference evidence="10" key="1">
    <citation type="journal article" date="2017" name="Genome Biol.">
        <title>Comparative genomics reveals high biological diversity and specific adaptations in the industrially and medically important fungal genus Aspergillus.</title>
        <authorList>
            <person name="de Vries R.P."/>
            <person name="Riley R."/>
            <person name="Wiebenga A."/>
            <person name="Aguilar-Osorio G."/>
            <person name="Amillis S."/>
            <person name="Uchima C.A."/>
            <person name="Anderluh G."/>
            <person name="Asadollahi M."/>
            <person name="Askin M."/>
            <person name="Barry K."/>
            <person name="Battaglia E."/>
            <person name="Bayram O."/>
            <person name="Benocci T."/>
            <person name="Braus-Stromeyer S.A."/>
            <person name="Caldana C."/>
            <person name="Canovas D."/>
            <person name="Cerqueira G.C."/>
            <person name="Chen F."/>
            <person name="Chen W."/>
            <person name="Choi C."/>
            <person name="Clum A."/>
            <person name="Dos Santos R.A."/>
            <person name="Damasio A.R."/>
            <person name="Diallinas G."/>
            <person name="Emri T."/>
            <person name="Fekete E."/>
            <person name="Flipphi M."/>
            <person name="Freyberg S."/>
            <person name="Gallo A."/>
            <person name="Gournas C."/>
            <person name="Habgood R."/>
            <person name="Hainaut M."/>
            <person name="Harispe M.L."/>
            <person name="Henrissat B."/>
            <person name="Hilden K.S."/>
            <person name="Hope R."/>
            <person name="Hossain A."/>
            <person name="Karabika E."/>
            <person name="Karaffa L."/>
            <person name="Karanyi Z."/>
            <person name="Krasevec N."/>
            <person name="Kuo A."/>
            <person name="Kusch H."/>
            <person name="LaButti K."/>
            <person name="Lagendijk E.L."/>
            <person name="Lapidus A."/>
            <person name="Levasseur A."/>
            <person name="Lindquist E."/>
            <person name="Lipzen A."/>
            <person name="Logrieco A.F."/>
            <person name="MacCabe A."/>
            <person name="Maekelae M.R."/>
            <person name="Malavazi I."/>
            <person name="Melin P."/>
            <person name="Meyer V."/>
            <person name="Mielnichuk N."/>
            <person name="Miskei M."/>
            <person name="Molnar A.P."/>
            <person name="Mule G."/>
            <person name="Ngan C.Y."/>
            <person name="Orejas M."/>
            <person name="Orosz E."/>
            <person name="Ouedraogo J.P."/>
            <person name="Overkamp K.M."/>
            <person name="Park H.-S."/>
            <person name="Perrone G."/>
            <person name="Piumi F."/>
            <person name="Punt P.J."/>
            <person name="Ram A.F."/>
            <person name="Ramon A."/>
            <person name="Rauscher S."/>
            <person name="Record E."/>
            <person name="Riano-Pachon D.M."/>
            <person name="Robert V."/>
            <person name="Roehrig J."/>
            <person name="Ruller R."/>
            <person name="Salamov A."/>
            <person name="Salih N.S."/>
            <person name="Samson R.A."/>
            <person name="Sandor E."/>
            <person name="Sanguinetti M."/>
            <person name="Schuetze T."/>
            <person name="Sepcic K."/>
            <person name="Shelest E."/>
            <person name="Sherlock G."/>
            <person name="Sophianopoulou V."/>
            <person name="Squina F.M."/>
            <person name="Sun H."/>
            <person name="Susca A."/>
            <person name="Todd R.B."/>
            <person name="Tsang A."/>
            <person name="Unkles S.E."/>
            <person name="van de Wiele N."/>
            <person name="van Rossen-Uffink D."/>
            <person name="Oliveira J.V."/>
            <person name="Vesth T.C."/>
            <person name="Visser J."/>
            <person name="Yu J.-H."/>
            <person name="Zhou M."/>
            <person name="Andersen M.R."/>
            <person name="Archer D.B."/>
            <person name="Baker S.E."/>
            <person name="Benoit I."/>
            <person name="Brakhage A.A."/>
            <person name="Braus G.H."/>
            <person name="Fischer R."/>
            <person name="Frisvad J.C."/>
            <person name="Goldman G.H."/>
            <person name="Houbraken J."/>
            <person name="Oakley B."/>
            <person name="Pocsi I."/>
            <person name="Scazzocchio C."/>
            <person name="Seiboth B."/>
            <person name="vanKuyk P.A."/>
            <person name="Wortman J."/>
            <person name="Dyer P.S."/>
            <person name="Grigoriev I.V."/>
        </authorList>
    </citation>
    <scope>NUCLEOTIDE SEQUENCE [LARGE SCALE GENOMIC DNA]</scope>
    <source>
        <strain evidence="10">CBS 593.65</strain>
    </source>
</reference>
<dbReference type="GO" id="GO:0000981">
    <property type="term" value="F:DNA-binding transcription factor activity, RNA polymerase II-specific"/>
    <property type="evidence" value="ECO:0007669"/>
    <property type="project" value="InterPro"/>
</dbReference>